<dbReference type="Pfam" id="PF11469">
    <property type="entry name" value="Ribonucleas_3_2"/>
    <property type="match status" value="1"/>
</dbReference>
<proteinExistence type="predicted"/>
<dbReference type="InterPro" id="IPR036389">
    <property type="entry name" value="RNase_III_sf"/>
</dbReference>
<accession>A0A7C3ER67</accession>
<dbReference type="SUPFAM" id="SSF69065">
    <property type="entry name" value="RNase III domain-like"/>
    <property type="match status" value="1"/>
</dbReference>
<dbReference type="GO" id="GO:0004525">
    <property type="term" value="F:ribonuclease III activity"/>
    <property type="evidence" value="ECO:0007669"/>
    <property type="project" value="InterPro"/>
</dbReference>
<sequence>MEGDVLPFIKSLMREKGLARLGDSFVNLIFSAAKTQAYGRAAGEKVPDKVLSESLRMARIKVPPRLSHGERGDIAEAILADAWMRKVISLDESVELLRGALSRREVETVAAERELAARGFSSLILIALKRGGRG</sequence>
<dbReference type="EMBL" id="DSTX01000001">
    <property type="protein sequence ID" value="HFK19904.1"/>
    <property type="molecule type" value="Genomic_DNA"/>
</dbReference>
<comment type="caution">
    <text evidence="1">The sequence shown here is derived from an EMBL/GenBank/DDBJ whole genome shotgun (WGS) entry which is preliminary data.</text>
</comment>
<dbReference type="InterPro" id="IPR038133">
    <property type="entry name" value="Ribo_III_sf_archaeal"/>
</dbReference>
<evidence type="ECO:0000313" key="1">
    <source>
        <dbReference type="EMBL" id="HFK19904.1"/>
    </source>
</evidence>
<dbReference type="AlphaFoldDB" id="A0A7C3ER67"/>
<protein>
    <submittedName>
        <fullName evidence="1">Uncharacterized protein</fullName>
    </submittedName>
</protein>
<dbReference type="GO" id="GO:0006396">
    <property type="term" value="P:RNA processing"/>
    <property type="evidence" value="ECO:0007669"/>
    <property type="project" value="InterPro"/>
</dbReference>
<organism evidence="1">
    <name type="scientific">Candidatus Methanomethylicus mesodigestus</name>
    <dbReference type="NCBI Taxonomy" id="1867258"/>
    <lineage>
        <taxon>Archaea</taxon>
        <taxon>Thermoproteota</taxon>
        <taxon>Methanosuratincolia</taxon>
        <taxon>Candidatus Methanomethylicales</taxon>
        <taxon>Candidatus Methanomethylicaceae</taxon>
        <taxon>Candidatus Methanomethylicus</taxon>
    </lineage>
</organism>
<reference evidence="1" key="1">
    <citation type="journal article" date="2020" name="mSystems">
        <title>Genome- and Community-Level Interaction Insights into Carbon Utilization and Element Cycling Functions of Hydrothermarchaeota in Hydrothermal Sediment.</title>
        <authorList>
            <person name="Zhou Z."/>
            <person name="Liu Y."/>
            <person name="Xu W."/>
            <person name="Pan J."/>
            <person name="Luo Z.H."/>
            <person name="Li M."/>
        </authorList>
    </citation>
    <scope>NUCLEOTIDE SEQUENCE [LARGE SCALE GENOMIC DNA]</scope>
    <source>
        <strain evidence="1">SpSt-468</strain>
    </source>
</reference>
<gene>
    <name evidence="1" type="ORF">ENS19_01330</name>
</gene>
<dbReference type="Gene3D" id="1.10.1520.20">
    <property type="entry name" value="Ribonuclease III"/>
    <property type="match status" value="1"/>
</dbReference>
<dbReference type="InterPro" id="IPR021568">
    <property type="entry name" value="Ribonuclease_III_archaeal"/>
</dbReference>
<name>A0A7C3ER67_9CREN</name>